<name>A0A6S6PG65_ACEAC</name>
<reference evidence="1 2" key="1">
    <citation type="submission" date="2020-07" db="EMBL/GenBank/DDBJ databases">
        <title>Complete Genome Sequence of an acetic acid bacterium, Acetobacter aceti JCM20276.</title>
        <authorList>
            <person name="Hirose Y."/>
            <person name="Mihara H."/>
        </authorList>
    </citation>
    <scope>NUCLEOTIDE SEQUENCE [LARGE SCALE GENOMIC DNA]</scope>
    <source>
        <strain evidence="1 2">JCM20276</strain>
    </source>
</reference>
<protein>
    <submittedName>
        <fullName evidence="1">Uncharacterized protein</fullName>
    </submittedName>
</protein>
<organism evidence="1 2">
    <name type="scientific">Acetobacter aceti</name>
    <dbReference type="NCBI Taxonomy" id="435"/>
    <lineage>
        <taxon>Bacteria</taxon>
        <taxon>Pseudomonadati</taxon>
        <taxon>Pseudomonadota</taxon>
        <taxon>Alphaproteobacteria</taxon>
        <taxon>Acetobacterales</taxon>
        <taxon>Acetobacteraceae</taxon>
        <taxon>Acetobacter</taxon>
        <taxon>Acetobacter subgen. Acetobacter</taxon>
    </lineage>
</organism>
<dbReference type="AlphaFoldDB" id="A0A6S6PG65"/>
<evidence type="ECO:0000313" key="2">
    <source>
        <dbReference type="Proteomes" id="UP000515220"/>
    </source>
</evidence>
<evidence type="ECO:0000313" key="1">
    <source>
        <dbReference type="EMBL" id="BCI65950.1"/>
    </source>
</evidence>
<accession>A0A6S6PG65</accession>
<proteinExistence type="predicted"/>
<dbReference type="Proteomes" id="UP000515220">
    <property type="component" value="Chromosome"/>
</dbReference>
<dbReference type="EMBL" id="AP023326">
    <property type="protein sequence ID" value="BCI65950.1"/>
    <property type="molecule type" value="Genomic_DNA"/>
</dbReference>
<sequence length="62" mass="7186">MVVALKRFIDSERAAAIVMLAKILDQQRDATQRWMQSVCAEWVPVRCPVWGRLFIARLRLTA</sequence>
<gene>
    <name evidence="1" type="ORF">AAJCM20276_05740</name>
</gene>